<evidence type="ECO:0000313" key="2">
    <source>
        <dbReference type="Proteomes" id="UP001197974"/>
    </source>
</evidence>
<gene>
    <name evidence="1" type="ORF">LC087_02905</name>
</gene>
<proteinExistence type="predicted"/>
<reference evidence="1 2" key="1">
    <citation type="submission" date="2023-06" db="EMBL/GenBank/DDBJ databases">
        <title>Five Gram-positive bacteria isolated from mangrove sediments in Shenzhen, Guangdong, China.</title>
        <authorList>
            <person name="Yu S."/>
            <person name="Zheng W."/>
            <person name="Huang Y."/>
        </authorList>
    </citation>
    <scope>NUCLEOTIDE SEQUENCE [LARGE SCALE GENOMIC DNA]</scope>
    <source>
        <strain evidence="1 2">SaN35-3</strain>
    </source>
</reference>
<dbReference type="EMBL" id="CP129013">
    <property type="protein sequence ID" value="WLR43169.1"/>
    <property type="molecule type" value="Genomic_DNA"/>
</dbReference>
<sequence length="82" mass="9505">MDKYENAHLIRKLSNEITKAIIHDDFKSSNEQLKRSIELLSQTIYDFTILYDDETKNDEETIKGIQAKMTIALNALKQNSSQ</sequence>
<organism evidence="1 2">
    <name type="scientific">Bacillus carboniphilus</name>
    <dbReference type="NCBI Taxonomy" id="86663"/>
    <lineage>
        <taxon>Bacteria</taxon>
        <taxon>Bacillati</taxon>
        <taxon>Bacillota</taxon>
        <taxon>Bacilli</taxon>
        <taxon>Bacillales</taxon>
        <taxon>Bacillaceae</taxon>
        <taxon>Bacillus</taxon>
    </lineage>
</organism>
<name>A0ABY9JWJ2_9BACI</name>
<protein>
    <submittedName>
        <fullName evidence="1">Uncharacterized protein</fullName>
    </submittedName>
</protein>
<accession>A0ABY9JWJ2</accession>
<evidence type="ECO:0000313" key="1">
    <source>
        <dbReference type="EMBL" id="WLR43169.1"/>
    </source>
</evidence>
<dbReference type="Proteomes" id="UP001197974">
    <property type="component" value="Chromosome"/>
</dbReference>
<dbReference type="RefSeq" id="WP_226538994.1">
    <property type="nucleotide sequence ID" value="NZ_CP129013.1"/>
</dbReference>
<keyword evidence="2" id="KW-1185">Reference proteome</keyword>